<feature type="region of interest" description="Disordered" evidence="1">
    <location>
        <begin position="435"/>
        <end position="470"/>
    </location>
</feature>
<protein>
    <recommendedName>
        <fullName evidence="2">DUF6844 domain-containing protein</fullName>
    </recommendedName>
</protein>
<organism evidence="3">
    <name type="scientific">Aliivibrio wodanis</name>
    <dbReference type="NCBI Taxonomy" id="80852"/>
    <lineage>
        <taxon>Bacteria</taxon>
        <taxon>Pseudomonadati</taxon>
        <taxon>Pseudomonadota</taxon>
        <taxon>Gammaproteobacteria</taxon>
        <taxon>Vibrionales</taxon>
        <taxon>Vibrionaceae</taxon>
        <taxon>Aliivibrio</taxon>
    </lineage>
</organism>
<evidence type="ECO:0000313" key="3">
    <source>
        <dbReference type="EMBL" id="VVV05747.1"/>
    </source>
</evidence>
<dbReference type="EMBL" id="LR721751">
    <property type="protein sequence ID" value="VVV05747.1"/>
    <property type="molecule type" value="Genomic_DNA"/>
</dbReference>
<evidence type="ECO:0000256" key="1">
    <source>
        <dbReference type="SAM" id="MobiDB-lite"/>
    </source>
</evidence>
<accession>A0A5Q4ZVB7</accession>
<reference evidence="3" key="1">
    <citation type="submission" date="2019-09" db="EMBL/GenBank/DDBJ databases">
        <authorList>
            <person name="Hjerde E."/>
        </authorList>
    </citation>
    <scope>NUCLEOTIDE SEQUENCE</scope>
    <source>
        <strain evidence="3">06/09/160</strain>
    </source>
</reference>
<proteinExistence type="predicted"/>
<gene>
    <name evidence="3" type="ORF">AW0309160_03230</name>
</gene>
<feature type="compositionally biased region" description="Acidic residues" evidence="1">
    <location>
        <begin position="460"/>
        <end position="470"/>
    </location>
</feature>
<name>A0A5Q4ZVB7_9GAMM</name>
<feature type="domain" description="DUF6844" evidence="2">
    <location>
        <begin position="157"/>
        <end position="252"/>
    </location>
</feature>
<dbReference type="Pfam" id="PF20891">
    <property type="entry name" value="DUF6844"/>
    <property type="match status" value="1"/>
</dbReference>
<sequence length="470" mass="52048">MKLNKKIIAVILSGCLIPNTYAEESIDTSVTAEIKAGDIEKASDKDVVLADSEHDTLTIVEDKLERYVLNIKRKLVKQNKAHKVFVYTGTAEINVDKSNPNWSKFRERALESALLNARKDYLETLNTSSENSIVSSFSKTNGLPKPTISDFKSESKMDNFLGKVIGVLDGKLDQELDKMGIDSKQFNAAPPSIKRDLYKEAVVDLNTRSSYGDLSGMTLVKLYEEIKDSGQGTIGVVMLLSAKKRDQIKALVESNGQVSPDTTRINANFTTLDDFLYAQKDSLYLKSGTQVIYDAQGLPMILVYGQSGIRYASSSSERKIERKTAKRFAVNNAWANFSRVYNLSGEFSGSSSTEVSSSKSEQFDLISDSIRTKSSGLTESLIERIEEKASMSSSLQGMTGVSIEFDWRRKHPITGHEMAGTVLVWHPTKIQHSQNLLSGKSEAELDRDVMGESNSSSSFESEDMFDAADF</sequence>
<evidence type="ECO:0000259" key="2">
    <source>
        <dbReference type="Pfam" id="PF20891"/>
    </source>
</evidence>
<feature type="compositionally biased region" description="Basic and acidic residues" evidence="1">
    <location>
        <begin position="441"/>
        <end position="450"/>
    </location>
</feature>
<dbReference type="AlphaFoldDB" id="A0A5Q4ZVB7"/>
<dbReference type="InterPro" id="IPR049286">
    <property type="entry name" value="DUF6844"/>
</dbReference>